<dbReference type="InterPro" id="IPR003788">
    <property type="entry name" value="NDUFAF7"/>
</dbReference>
<dbReference type="GO" id="GO:0005739">
    <property type="term" value="C:mitochondrion"/>
    <property type="evidence" value="ECO:0007669"/>
    <property type="project" value="UniProtKB-SubCell"/>
</dbReference>
<dbReference type="GO" id="GO:0032259">
    <property type="term" value="P:methylation"/>
    <property type="evidence" value="ECO:0007669"/>
    <property type="project" value="UniProtKB-KW"/>
</dbReference>
<comment type="subcellular location">
    <subcellularLocation>
        <location evidence="1">Mitochondrion</location>
    </subcellularLocation>
</comment>
<dbReference type="PANTHER" id="PTHR12049">
    <property type="entry name" value="PROTEIN ARGININE METHYLTRANSFERASE NDUFAF7, MITOCHONDRIAL"/>
    <property type="match status" value="1"/>
</dbReference>
<evidence type="ECO:0000256" key="2">
    <source>
        <dbReference type="ARBA" id="ARBA00022603"/>
    </source>
</evidence>
<gene>
    <name evidence="5" type="ORF">MNB_SV-6-1851</name>
</gene>
<accession>A0A1W1C400</accession>
<keyword evidence="3" id="KW-0808">Transferase</keyword>
<dbReference type="AlphaFoldDB" id="A0A1W1C400"/>
<keyword evidence="4" id="KW-0496">Mitochondrion</keyword>
<dbReference type="PANTHER" id="PTHR12049:SF7">
    <property type="entry name" value="PROTEIN ARGININE METHYLTRANSFERASE NDUFAF7, MITOCHONDRIAL"/>
    <property type="match status" value="1"/>
</dbReference>
<keyword evidence="2" id="KW-0489">Methyltransferase</keyword>
<evidence type="ECO:0000256" key="3">
    <source>
        <dbReference type="ARBA" id="ARBA00022679"/>
    </source>
</evidence>
<dbReference type="InterPro" id="IPR029063">
    <property type="entry name" value="SAM-dependent_MTases_sf"/>
</dbReference>
<sequence length="328" mass="37867">MYFSEYMNEWLYGEDGYYKGFKAIGKEGDFYTAVSTSPFFGAAIANYLYKNIESGKIARDALLVEIGAHQGHLLGDMIQWLYSCDSSLVESMRFAIVERQPEVQEAQREYFKERFGSDVQIEQYYSLGELNEPYAFVVSNEIFDAFPCELINNGNIAIVEDDTIKWERAPEAILNKVSSYNQTKGEVGVGYDKFASEISKSFNECDFVSFDYGEKYVRNDFSIRIYKKHETLPLFDDEVILANEFKKSDITYDVNFQDVIDSFVSAGFSLESYETQARALIRFGLIEMLEDFARQTTESIYLREVDKVKTLISPTIMGDKFKLIHFRK</sequence>
<dbReference type="Gene3D" id="3.40.50.12710">
    <property type="match status" value="1"/>
</dbReference>
<proteinExistence type="predicted"/>
<reference evidence="5" key="1">
    <citation type="submission" date="2016-10" db="EMBL/GenBank/DDBJ databases">
        <authorList>
            <person name="de Groot N.N."/>
        </authorList>
    </citation>
    <scope>NUCLEOTIDE SEQUENCE</scope>
</reference>
<dbReference type="SUPFAM" id="SSF53335">
    <property type="entry name" value="S-adenosyl-L-methionine-dependent methyltransferases"/>
    <property type="match status" value="1"/>
</dbReference>
<organism evidence="5">
    <name type="scientific">hydrothermal vent metagenome</name>
    <dbReference type="NCBI Taxonomy" id="652676"/>
    <lineage>
        <taxon>unclassified sequences</taxon>
        <taxon>metagenomes</taxon>
        <taxon>ecological metagenomes</taxon>
    </lineage>
</organism>
<evidence type="ECO:0000256" key="4">
    <source>
        <dbReference type="ARBA" id="ARBA00023128"/>
    </source>
</evidence>
<dbReference type="InterPro" id="IPR038375">
    <property type="entry name" value="NDUFAF7_sf"/>
</dbReference>
<evidence type="ECO:0000313" key="5">
    <source>
        <dbReference type="EMBL" id="SFV60464.1"/>
    </source>
</evidence>
<evidence type="ECO:0000256" key="1">
    <source>
        <dbReference type="ARBA" id="ARBA00004173"/>
    </source>
</evidence>
<dbReference type="EMBL" id="FPHC01000061">
    <property type="protein sequence ID" value="SFV60464.1"/>
    <property type="molecule type" value="Genomic_DNA"/>
</dbReference>
<protein>
    <submittedName>
        <fullName evidence="5">COG1565: Uncharacterized conserved protein</fullName>
    </submittedName>
</protein>
<name>A0A1W1C400_9ZZZZ</name>
<dbReference type="Pfam" id="PF02636">
    <property type="entry name" value="Methyltransf_28"/>
    <property type="match status" value="1"/>
</dbReference>
<dbReference type="GO" id="GO:0035243">
    <property type="term" value="F:protein-arginine omega-N symmetric methyltransferase activity"/>
    <property type="evidence" value="ECO:0007669"/>
    <property type="project" value="TreeGrafter"/>
</dbReference>